<dbReference type="InterPro" id="IPR001296">
    <property type="entry name" value="Glyco_trans_1"/>
</dbReference>
<dbReference type="PANTHER" id="PTHR12526:SF629">
    <property type="entry name" value="TEICHURONIC ACID BIOSYNTHESIS GLYCOSYLTRANSFERASE TUAH-RELATED"/>
    <property type="match status" value="1"/>
</dbReference>
<keyword evidence="5" id="KW-1185">Reference proteome</keyword>
<organism evidence="4 5">
    <name type="scientific">Lutibacter oricola</name>
    <dbReference type="NCBI Taxonomy" id="762486"/>
    <lineage>
        <taxon>Bacteria</taxon>
        <taxon>Pseudomonadati</taxon>
        <taxon>Bacteroidota</taxon>
        <taxon>Flavobacteriia</taxon>
        <taxon>Flavobacteriales</taxon>
        <taxon>Flavobacteriaceae</taxon>
        <taxon>Lutibacter</taxon>
    </lineage>
</organism>
<evidence type="ECO:0000313" key="4">
    <source>
        <dbReference type="EMBL" id="SDX09187.1"/>
    </source>
</evidence>
<keyword evidence="1" id="KW-0328">Glycosyltransferase</keyword>
<name>A0A1H2YVY5_9FLAO</name>
<dbReference type="Gene3D" id="3.40.50.2000">
    <property type="entry name" value="Glycogen Phosphorylase B"/>
    <property type="match status" value="2"/>
</dbReference>
<dbReference type="RefSeq" id="WP_090122133.1">
    <property type="nucleotide sequence ID" value="NZ_FNNJ01000003.1"/>
</dbReference>
<dbReference type="AlphaFoldDB" id="A0A1H2YVY5"/>
<gene>
    <name evidence="4" type="ORF">SAMN05444411_10373</name>
</gene>
<evidence type="ECO:0000259" key="3">
    <source>
        <dbReference type="Pfam" id="PF00534"/>
    </source>
</evidence>
<dbReference type="PANTHER" id="PTHR12526">
    <property type="entry name" value="GLYCOSYLTRANSFERASE"/>
    <property type="match status" value="1"/>
</dbReference>
<evidence type="ECO:0000256" key="1">
    <source>
        <dbReference type="ARBA" id="ARBA00022676"/>
    </source>
</evidence>
<dbReference type="STRING" id="762486.SAMN05444411_10373"/>
<dbReference type="EMBL" id="FNNJ01000003">
    <property type="protein sequence ID" value="SDX09187.1"/>
    <property type="molecule type" value="Genomic_DNA"/>
</dbReference>
<reference evidence="4 5" key="1">
    <citation type="submission" date="2016-10" db="EMBL/GenBank/DDBJ databases">
        <authorList>
            <person name="de Groot N.N."/>
        </authorList>
    </citation>
    <scope>NUCLEOTIDE SEQUENCE [LARGE SCALE GENOMIC DNA]</scope>
    <source>
        <strain evidence="4 5">DSM 24956</strain>
    </source>
</reference>
<dbReference type="GO" id="GO:0016757">
    <property type="term" value="F:glycosyltransferase activity"/>
    <property type="evidence" value="ECO:0007669"/>
    <property type="project" value="UniProtKB-KW"/>
</dbReference>
<proteinExistence type="predicted"/>
<dbReference type="Proteomes" id="UP000199595">
    <property type="component" value="Unassembled WGS sequence"/>
</dbReference>
<dbReference type="Pfam" id="PF00534">
    <property type="entry name" value="Glycos_transf_1"/>
    <property type="match status" value="1"/>
</dbReference>
<keyword evidence="2 4" id="KW-0808">Transferase</keyword>
<dbReference type="OrthoDB" id="9813214at2"/>
<dbReference type="SUPFAM" id="SSF53756">
    <property type="entry name" value="UDP-Glycosyltransferase/glycogen phosphorylase"/>
    <property type="match status" value="1"/>
</dbReference>
<evidence type="ECO:0000313" key="5">
    <source>
        <dbReference type="Proteomes" id="UP000199595"/>
    </source>
</evidence>
<accession>A0A1H2YVY5</accession>
<evidence type="ECO:0000256" key="2">
    <source>
        <dbReference type="ARBA" id="ARBA00022679"/>
    </source>
</evidence>
<feature type="domain" description="Glycosyl transferase family 1" evidence="3">
    <location>
        <begin position="183"/>
        <end position="344"/>
    </location>
</feature>
<protein>
    <submittedName>
        <fullName evidence="4">Glycosyltransferase involved in cell wall bisynthesis</fullName>
    </submittedName>
</protein>
<sequence length="363" mass="42114">MKRIIVSVNNDFSTDQRVQKVCNTLINNNFEVLVIGRKKTKTLKLKLPYKVLKFNLVFNRGMLSYAEFNTRLFFKLFFSKKDVLLANDLDTLLPNFIISKLFNIKLVYDSHELFSELPELINRPFKQKIWLTIEKLIVPNLKNTYTVNNSIANFYNKLYKTDFKVVRNFPKAQLSIAKSKLNFNPNDKKLIIYQGAINKGRGLELIIETMQYLNNALLLIIGSGEIETDIKKEVEKHKLTNVKLISRVLPSELKKITPLADLGISIEEDLGLNYRYALPNKIFDYVQAEVPVLVSDLPEMSAIIKKYKIGQVVNNRTPKKLALQIDILLNSKNKYLKQLKTAKKELIWENEEKQLIEIFNNLV</sequence>